<dbReference type="GeneID" id="63863779"/>
<dbReference type="Proteomes" id="UP000249789">
    <property type="component" value="Unassembled WGS sequence"/>
</dbReference>
<keyword evidence="3" id="KW-1185">Reference proteome</keyword>
<feature type="compositionally biased region" description="Low complexity" evidence="1">
    <location>
        <begin position="37"/>
        <end position="67"/>
    </location>
</feature>
<evidence type="ECO:0000313" key="2">
    <source>
        <dbReference type="EMBL" id="RAK75846.1"/>
    </source>
</evidence>
<sequence>MCHTNNRCTCSDGRSVRVWELGNAADSWSRPRPDTVPNTGQQPNNNTPQGSQSSLPPSKNSSVPLSSTTPPGRFPTTGIFQVPTPVEKEGDLPEHLSIDAIKRSLPKTARKVRSNTTAAGDACPWDRLEHLFHAYVKSIDTRPGAVARGLGMDSAVRIWELVFQKEQFMLLMRDWLLYRHQWFGIRDILDSQDPASGKPRQWNKFLGKEIQAQAKNPELWREWARDERPGTVHPILDHMIPEILKGEVFRYAMPYMPGSLLLE</sequence>
<reference evidence="2 3" key="1">
    <citation type="submission" date="2018-02" db="EMBL/GenBank/DDBJ databases">
        <title>The genomes of Aspergillus section Nigri reveals drivers in fungal speciation.</title>
        <authorList>
            <consortium name="DOE Joint Genome Institute"/>
            <person name="Vesth T.C."/>
            <person name="Nybo J."/>
            <person name="Theobald S."/>
            <person name="Brandl J."/>
            <person name="Frisvad J.C."/>
            <person name="Nielsen K.F."/>
            <person name="Lyhne E.K."/>
            <person name="Kogle M.E."/>
            <person name="Kuo A."/>
            <person name="Riley R."/>
            <person name="Clum A."/>
            <person name="Nolan M."/>
            <person name="Lipzen A."/>
            <person name="Salamov A."/>
            <person name="Henrissat B."/>
            <person name="Wiebenga A."/>
            <person name="De vries R.P."/>
            <person name="Grigoriev I.V."/>
            <person name="Mortensen U.H."/>
            <person name="Andersen M.R."/>
            <person name="Baker S.E."/>
        </authorList>
    </citation>
    <scope>NUCLEOTIDE SEQUENCE [LARGE SCALE GENOMIC DNA]</scope>
    <source>
        <strain evidence="2 3">CBS 313.89</strain>
    </source>
</reference>
<name>A0A8G1RSD3_9EURO</name>
<evidence type="ECO:0000256" key="1">
    <source>
        <dbReference type="SAM" id="MobiDB-lite"/>
    </source>
</evidence>
<feature type="region of interest" description="Disordered" evidence="1">
    <location>
        <begin position="23"/>
        <end position="91"/>
    </location>
</feature>
<evidence type="ECO:0000313" key="3">
    <source>
        <dbReference type="Proteomes" id="UP000249789"/>
    </source>
</evidence>
<accession>A0A8G1RSD3</accession>
<protein>
    <submittedName>
        <fullName evidence="2">Uncharacterized protein</fullName>
    </submittedName>
</protein>
<proteinExistence type="predicted"/>
<dbReference type="VEuPathDB" id="FungiDB:BO72DRAFT_459999"/>
<dbReference type="RefSeq" id="XP_040799856.1">
    <property type="nucleotide sequence ID" value="XM_040946446.1"/>
</dbReference>
<organism evidence="2 3">
    <name type="scientific">Aspergillus fijiensis CBS 313.89</name>
    <dbReference type="NCBI Taxonomy" id="1448319"/>
    <lineage>
        <taxon>Eukaryota</taxon>
        <taxon>Fungi</taxon>
        <taxon>Dikarya</taxon>
        <taxon>Ascomycota</taxon>
        <taxon>Pezizomycotina</taxon>
        <taxon>Eurotiomycetes</taxon>
        <taxon>Eurotiomycetidae</taxon>
        <taxon>Eurotiales</taxon>
        <taxon>Aspergillaceae</taxon>
        <taxon>Aspergillus</taxon>
    </lineage>
</organism>
<dbReference type="AlphaFoldDB" id="A0A8G1RSD3"/>
<dbReference type="EMBL" id="KZ824653">
    <property type="protein sequence ID" value="RAK75846.1"/>
    <property type="molecule type" value="Genomic_DNA"/>
</dbReference>
<gene>
    <name evidence="2" type="ORF">BO72DRAFT_459999</name>
</gene>